<feature type="transmembrane region" description="Helical" evidence="1">
    <location>
        <begin position="126"/>
        <end position="147"/>
    </location>
</feature>
<evidence type="ECO:0000313" key="2">
    <source>
        <dbReference type="EMBL" id="MTV31839.1"/>
    </source>
</evidence>
<dbReference type="EMBL" id="WNKS01000011">
    <property type="protein sequence ID" value="MTV31839.1"/>
    <property type="molecule type" value="Genomic_DNA"/>
</dbReference>
<dbReference type="Proteomes" id="UP000439113">
    <property type="component" value="Unassembled WGS sequence"/>
</dbReference>
<dbReference type="AlphaFoldDB" id="A0A6N8DMZ0"/>
<organism evidence="2 3">
    <name type="scientific">Rhodoblastus acidophilus</name>
    <name type="common">Rhodopseudomonas acidophila</name>
    <dbReference type="NCBI Taxonomy" id="1074"/>
    <lineage>
        <taxon>Bacteria</taxon>
        <taxon>Pseudomonadati</taxon>
        <taxon>Pseudomonadota</taxon>
        <taxon>Alphaproteobacteria</taxon>
        <taxon>Hyphomicrobiales</taxon>
        <taxon>Rhodoblastaceae</taxon>
        <taxon>Rhodoblastus</taxon>
    </lineage>
</organism>
<feature type="transmembrane region" description="Helical" evidence="1">
    <location>
        <begin position="12"/>
        <end position="32"/>
    </location>
</feature>
<keyword evidence="1" id="KW-0472">Membrane</keyword>
<comment type="caution">
    <text evidence="2">The sequence shown here is derived from an EMBL/GenBank/DDBJ whole genome shotgun (WGS) entry which is preliminary data.</text>
</comment>
<evidence type="ECO:0000313" key="3">
    <source>
        <dbReference type="Proteomes" id="UP000439113"/>
    </source>
</evidence>
<name>A0A6N8DMZ0_RHOAC</name>
<keyword evidence="1" id="KW-0812">Transmembrane</keyword>
<feature type="transmembrane region" description="Helical" evidence="1">
    <location>
        <begin position="52"/>
        <end position="83"/>
    </location>
</feature>
<gene>
    <name evidence="2" type="ORF">GJ654_12670</name>
</gene>
<reference evidence="2 3" key="1">
    <citation type="submission" date="2019-11" db="EMBL/GenBank/DDBJ databases">
        <title>Whole-genome sequence of a Rhodoblastus acidophilus DSM 142.</title>
        <authorList>
            <person name="Kyndt J.A."/>
            <person name="Meyer T.E."/>
        </authorList>
    </citation>
    <scope>NUCLEOTIDE SEQUENCE [LARGE SCALE GENOMIC DNA]</scope>
    <source>
        <strain evidence="2 3">DSM 142</strain>
    </source>
</reference>
<proteinExistence type="predicted"/>
<sequence>MYWGLKDTALGLLLIVLTTAVHTMGVVMIAFAGSGLKDRVSTWKLGLHKGVLFVMVAIGSCGLLLALLHGIEYAIWAAAYYWVGALDSPSKAMLYSIDAMTTRGASGLFLEHDWRMLGALEAADGMILFGISTAFLFTVMQVLWPLLTTWRR</sequence>
<keyword evidence="1" id="KW-1133">Transmembrane helix</keyword>
<evidence type="ECO:0000256" key="1">
    <source>
        <dbReference type="SAM" id="Phobius"/>
    </source>
</evidence>
<accession>A0A6N8DMZ0</accession>
<protein>
    <submittedName>
        <fullName evidence="2">Uncharacterized protein</fullName>
    </submittedName>
</protein>
<dbReference type="OrthoDB" id="2974133at2"/>